<evidence type="ECO:0000313" key="9">
    <source>
        <dbReference type="RefSeq" id="XP_030888707.1"/>
    </source>
</evidence>
<keyword evidence="8" id="KW-1185">Reference proteome</keyword>
<dbReference type="RefSeq" id="XP_030888707.1">
    <property type="nucleotide sequence ID" value="XM_031032847.1"/>
</dbReference>
<evidence type="ECO:0000256" key="1">
    <source>
        <dbReference type="ARBA" id="ARBA00004123"/>
    </source>
</evidence>
<dbReference type="KEGG" id="lww:102736897"/>
<feature type="compositionally biased region" description="Pro residues" evidence="6">
    <location>
        <begin position="1"/>
        <end position="11"/>
    </location>
</feature>
<dbReference type="CDD" id="cd08047">
    <property type="entry name" value="TAF7"/>
    <property type="match status" value="1"/>
</dbReference>
<evidence type="ECO:0000313" key="8">
    <source>
        <dbReference type="Proteomes" id="UP000245341"/>
    </source>
</evidence>
<feature type="compositionally biased region" description="Acidic residues" evidence="6">
    <location>
        <begin position="358"/>
        <end position="399"/>
    </location>
</feature>
<reference evidence="9" key="1">
    <citation type="submission" date="2025-08" db="UniProtKB">
        <authorList>
            <consortium name="RefSeq"/>
        </authorList>
    </citation>
    <scope>IDENTIFICATION</scope>
    <source>
        <tissue evidence="9">Liver</tissue>
    </source>
</reference>
<proteinExistence type="inferred from homology"/>
<feature type="region of interest" description="Disordered" evidence="6">
    <location>
        <begin position="1"/>
        <end position="98"/>
    </location>
</feature>
<dbReference type="GeneID" id="102736897"/>
<dbReference type="GO" id="GO:0016251">
    <property type="term" value="F:RNA polymerase II general transcription initiation factor activity"/>
    <property type="evidence" value="ECO:0007669"/>
    <property type="project" value="TreeGrafter"/>
</dbReference>
<protein>
    <submittedName>
        <fullName evidence="9">Transcription initiation factor TFIID subunit 7-like isoform X1</fullName>
    </submittedName>
</protein>
<gene>
    <name evidence="9" type="primary">TAF7L</name>
</gene>
<evidence type="ECO:0000256" key="3">
    <source>
        <dbReference type="ARBA" id="ARBA00023015"/>
    </source>
</evidence>
<feature type="domain" description="TAFII55 protein conserved region" evidence="7">
    <location>
        <begin position="99"/>
        <end position="303"/>
    </location>
</feature>
<evidence type="ECO:0000256" key="4">
    <source>
        <dbReference type="ARBA" id="ARBA00023163"/>
    </source>
</evidence>
<dbReference type="InterPro" id="IPR037817">
    <property type="entry name" value="TAF7"/>
</dbReference>
<dbReference type="PANTHER" id="PTHR12228">
    <property type="entry name" value="TRANSCRIPTION INITIATION FACTOR TFIID 55 KD SUBUNIT-RELATED"/>
    <property type="match status" value="1"/>
</dbReference>
<dbReference type="InterPro" id="IPR006751">
    <property type="entry name" value="TAFII55_prot_cons_reg"/>
</dbReference>
<dbReference type="Proteomes" id="UP000245341">
    <property type="component" value="Unplaced"/>
</dbReference>
<keyword evidence="4" id="KW-0804">Transcription</keyword>
<evidence type="ECO:0000256" key="2">
    <source>
        <dbReference type="ARBA" id="ARBA00009368"/>
    </source>
</evidence>
<dbReference type="GO" id="GO:0051123">
    <property type="term" value="P:RNA polymerase II preinitiation complex assembly"/>
    <property type="evidence" value="ECO:0007669"/>
    <property type="project" value="TreeGrafter"/>
</dbReference>
<evidence type="ECO:0000256" key="5">
    <source>
        <dbReference type="ARBA" id="ARBA00023242"/>
    </source>
</evidence>
<feature type="compositionally biased region" description="Low complexity" evidence="6">
    <location>
        <begin position="64"/>
        <end position="77"/>
    </location>
</feature>
<feature type="compositionally biased region" description="Polar residues" evidence="6">
    <location>
        <begin position="14"/>
        <end position="35"/>
    </location>
</feature>
<comment type="similarity">
    <text evidence="2">Belongs to the TAF7 family.</text>
</comment>
<name>A0A7F8R5K1_LEPWE</name>
<dbReference type="OrthoDB" id="153872at2759"/>
<evidence type="ECO:0000259" key="7">
    <source>
        <dbReference type="SMART" id="SM01370"/>
    </source>
</evidence>
<keyword evidence="3" id="KW-0805">Transcription regulation</keyword>
<accession>A0A7F8R5K1</accession>
<dbReference type="AlphaFoldDB" id="A0A7F8R5K1"/>
<comment type="subcellular location">
    <subcellularLocation>
        <location evidence="1">Nucleus</location>
    </subcellularLocation>
</comment>
<feature type="compositionally biased region" description="Polar residues" evidence="6">
    <location>
        <begin position="48"/>
        <end position="58"/>
    </location>
</feature>
<feature type="region of interest" description="Disordered" evidence="6">
    <location>
        <begin position="315"/>
        <end position="334"/>
    </location>
</feature>
<keyword evidence="5" id="KW-0539">Nucleus</keyword>
<dbReference type="GO" id="GO:0005669">
    <property type="term" value="C:transcription factor TFIID complex"/>
    <property type="evidence" value="ECO:0007669"/>
    <property type="project" value="InterPro"/>
</dbReference>
<dbReference type="Pfam" id="PF04658">
    <property type="entry name" value="TAFII55_N"/>
    <property type="match status" value="1"/>
</dbReference>
<dbReference type="SMART" id="SM01370">
    <property type="entry name" value="TAFII55_N"/>
    <property type="match status" value="1"/>
</dbReference>
<organism evidence="8 9">
    <name type="scientific">Leptonychotes weddellii</name>
    <name type="common">Weddell seal</name>
    <name type="synonym">Otaria weddellii</name>
    <dbReference type="NCBI Taxonomy" id="9713"/>
    <lineage>
        <taxon>Eukaryota</taxon>
        <taxon>Metazoa</taxon>
        <taxon>Chordata</taxon>
        <taxon>Craniata</taxon>
        <taxon>Vertebrata</taxon>
        <taxon>Euteleostomi</taxon>
        <taxon>Mammalia</taxon>
        <taxon>Eutheria</taxon>
        <taxon>Laurasiatheria</taxon>
        <taxon>Carnivora</taxon>
        <taxon>Caniformia</taxon>
        <taxon>Pinnipedia</taxon>
        <taxon>Phocidae</taxon>
        <taxon>Monachinae</taxon>
        <taxon>Lobodontini</taxon>
        <taxon>Leptonychotes</taxon>
    </lineage>
</organism>
<sequence length="489" mass="55076">MEHPEGLPPDPLENDSTPRVSTSEVTGSQDPQISVDNGAETVGVQGAENASYQVTQTAADHVTQADADSSAQAGATAPPENLPEGKEMSKSQDEPPHELENQFILRLPPEHASTVRKILHSRSVAMKDKLKIDLSSDGRHAVVQVEDVSLAAKVVDLPCVIGSLKSLDKKTFYKTADISQMLMCTADGDLHPSPEEPVTSTDLKVIRKNEKEKQKQYVWKHGITPPLKNVRKKRFRKTTKKLTDFKQIEEISFPEVKGIPAKHEVLNDLTVIPPSPTLVQYIESPDVEKEVKRLLCSDAEAVSARWEVIAEDETKEIESQGSIPGFAISSGMSDYTQDRVSSDYGMLREVFSDSSSNSDDDDDDDEDEDDDDDEDEEDEDEEDDYDDEYEVEEEGEDYYEEDLERELQAKFFASGQYEAKEGASSIVMDIQKQIHYMEKKLQVIRCKAQRQRHLIMKVENLMLKNHLKSVLEQLKLQEIQKNEQISNVY</sequence>
<dbReference type="CTD" id="54457"/>
<feature type="compositionally biased region" description="Basic and acidic residues" evidence="6">
    <location>
        <begin position="83"/>
        <end position="98"/>
    </location>
</feature>
<feature type="region of interest" description="Disordered" evidence="6">
    <location>
        <begin position="351"/>
        <end position="399"/>
    </location>
</feature>
<dbReference type="PANTHER" id="PTHR12228:SF8">
    <property type="entry name" value="TRANSCRIPTION INITIATION FACTOR TFIID SUBUNIT 7-LIKE"/>
    <property type="match status" value="1"/>
</dbReference>
<evidence type="ECO:0000256" key="6">
    <source>
        <dbReference type="SAM" id="MobiDB-lite"/>
    </source>
</evidence>